<dbReference type="GO" id="GO:0004620">
    <property type="term" value="F:phospholipase activity"/>
    <property type="evidence" value="ECO:0007669"/>
    <property type="project" value="TreeGrafter"/>
</dbReference>
<organism evidence="3 6">
    <name type="scientific">Peronospora belbahrii</name>
    <dbReference type="NCBI Taxonomy" id="622444"/>
    <lineage>
        <taxon>Eukaryota</taxon>
        <taxon>Sar</taxon>
        <taxon>Stramenopiles</taxon>
        <taxon>Oomycota</taxon>
        <taxon>Peronosporomycetes</taxon>
        <taxon>Peronosporales</taxon>
        <taxon>Peronosporaceae</taxon>
        <taxon>Peronospora</taxon>
    </lineage>
</organism>
<comment type="caution">
    <text evidence="3">The sequence shown here is derived from an EMBL/GenBank/DDBJ whole genome shotgun (WGS) entry which is preliminary data.</text>
</comment>
<accession>A0AAU9L287</accession>
<evidence type="ECO:0000256" key="1">
    <source>
        <dbReference type="SAM" id="MobiDB-lite"/>
    </source>
</evidence>
<sequence>MYHVSEIVRDAQRNFTERSDSTILSFPSFLSTTLSVFTPFPFLISLCGQICTNLVRRGPNLVKQATGATRDYLVETLTCSRNQVIKYRLLCRRTGQGLFYRLKLQIETVELPRVFLPIQTQVAIPLIAGIEQVAQFLTSEELPELYFVAKNSISQRFALGHLILRPLGAMESVVHYVVIFPSQIVFPSRAEIEDRTDLFLEGSTSRVKSMVEYLYSATEVLDQHLSMVQWNILGRGPYESLSLARRSEVIRSVYQRMRIIASHYKLFEFLATIKLQNEMLYNDLQREFPNVGGVPLTLQQIAANKTLTAELAEQDENTFPIWFYKKIHASSGNGRVLPSGLNGRSKPTSDTSSTAHLNPSSQCTSTTTTTGASGSGGWIEFPAHEGRRLERKFRWYQWQKSKVLGPIGPSRIVLVDEGRHEVDLETMRMTPVYWPALEEIVVCRSCWVFAQRNYGLAPYSSEAAAVLENAFVYYLGLYSLEKQRLMEIEAKKPRGFFSSRNSHSESVLASRVEKDCTLRIPVEGHLVEFKGAQDIMQYKHLLAGTTPFTSKRRVYRGDPRVRADPTTLQLWKDAMKCDLSTGKPLKVIEDDRDIEEKIEHLVLIVHGIGDALKTLDLINVVTLRSIIDCSTTLRELNREALCSAHFAHLGDENAEKTAKDDDKAASRRPRVEFLPIEWHSKLHMEGLDQLIRDVTLPAIPKLRELANDTVLDILFFMSPLFHQVILDEVAKEMNRVFTLFQSRHPDWMESGSSRAFGDKRKKVSIVAHSLGSIICFDILNHQDVYMQQPRSMPCTDDEGGSDEEDVIIGYSRESKGDSSMGPGNDGDTAMMPDNIFGFDATVTNATLKRRSWSMSEMSNTNHTWSSTWYRENACQGAFPKTASTHRAGWKRSSTTPRQKKTMYYKNKSATKHQVSGCATAPPAGSGAVPLVPKLAFDVENLFCFGSPVGLFLNVRGQKLDRDFQLPRCRRLFNIYHPYDPVAYRIEPILNPARAHSKAAIIRTFEGKLRLQYQLRNSFRAMWASLRHWRRDFEHQVLAGAHRVGLVEYPASMKPLSDALAVVAQPYQLQWRLGEETLDEQQREEREGDETIKNVTVFGHLCQGLPIDYSLQENEIEIANEYLFALTAHVIYWSNRDASLFVAQKLILEPALENWPLCEQKIIARKFSDHEARKTSNYEHEGNGETATCHKVDNDTILHEKEETTASSEVSSASDSEFHVVSLCQVGHEDTGIVTVSYERL</sequence>
<dbReference type="Pfam" id="PF02862">
    <property type="entry name" value="DDHD"/>
    <property type="match status" value="1"/>
</dbReference>
<evidence type="ECO:0000313" key="6">
    <source>
        <dbReference type="Proteomes" id="UP001160483"/>
    </source>
</evidence>
<dbReference type="PANTHER" id="PTHR23509:SF10">
    <property type="entry name" value="LD21067P"/>
    <property type="match status" value="1"/>
</dbReference>
<dbReference type="PROSITE" id="PS51043">
    <property type="entry name" value="DDHD"/>
    <property type="match status" value="1"/>
</dbReference>
<evidence type="ECO:0000313" key="4">
    <source>
        <dbReference type="EMBL" id="CAH0514151.1"/>
    </source>
</evidence>
<keyword evidence="5" id="KW-1185">Reference proteome</keyword>
<dbReference type="EMBL" id="CAKKTJ010000100">
    <property type="protein sequence ID" value="CAH0474251.1"/>
    <property type="molecule type" value="Genomic_DNA"/>
</dbReference>
<dbReference type="SMART" id="SM01127">
    <property type="entry name" value="DDHD"/>
    <property type="match status" value="1"/>
</dbReference>
<gene>
    <name evidence="4" type="ORF">PBS001_LOCUS918</name>
    <name evidence="3" type="ORF">PBS003_LOCUS1112</name>
</gene>
<dbReference type="GO" id="GO:0005737">
    <property type="term" value="C:cytoplasm"/>
    <property type="evidence" value="ECO:0007669"/>
    <property type="project" value="TreeGrafter"/>
</dbReference>
<protein>
    <recommendedName>
        <fullName evidence="2">DDHD domain-containing protein</fullName>
    </recommendedName>
</protein>
<dbReference type="Proteomes" id="UP001158986">
    <property type="component" value="Unassembled WGS sequence"/>
</dbReference>
<feature type="region of interest" description="Disordered" evidence="1">
    <location>
        <begin position="335"/>
        <end position="378"/>
    </location>
</feature>
<dbReference type="AlphaFoldDB" id="A0AAU9L287"/>
<dbReference type="PANTHER" id="PTHR23509">
    <property type="entry name" value="PA-PL1 PHOSPHOLIPASE FAMILY"/>
    <property type="match status" value="1"/>
</dbReference>
<dbReference type="EMBL" id="CAKLCB010000056">
    <property type="protein sequence ID" value="CAH0514151.1"/>
    <property type="molecule type" value="Genomic_DNA"/>
</dbReference>
<reference evidence="3 5" key="1">
    <citation type="submission" date="2021-11" db="EMBL/GenBank/DDBJ databases">
        <authorList>
            <person name="Islam A."/>
            <person name="Islam S."/>
            <person name="Flora M.S."/>
            <person name="Rahman M."/>
            <person name="Ziaur R.M."/>
            <person name="Epstein J.H."/>
            <person name="Hassan M."/>
            <person name="Klassen M."/>
            <person name="Woodard K."/>
            <person name="Webb A."/>
            <person name="Webby R.J."/>
            <person name="El Zowalaty M.E."/>
        </authorList>
    </citation>
    <scope>NUCLEOTIDE SEQUENCE</scope>
    <source>
        <strain evidence="4">Pbs1</strain>
        <strain evidence="3">Pbs3</strain>
    </source>
</reference>
<feature type="compositionally biased region" description="Low complexity" evidence="1">
    <location>
        <begin position="360"/>
        <end position="372"/>
    </location>
</feature>
<dbReference type="InterPro" id="IPR058055">
    <property type="entry name" value="PA-PLA1"/>
</dbReference>
<feature type="domain" description="DDHD" evidence="2">
    <location>
        <begin position="934"/>
        <end position="1147"/>
    </location>
</feature>
<evidence type="ECO:0000313" key="3">
    <source>
        <dbReference type="EMBL" id="CAH0474251.1"/>
    </source>
</evidence>
<name>A0AAU9L287_9STRA</name>
<evidence type="ECO:0000259" key="2">
    <source>
        <dbReference type="PROSITE" id="PS51043"/>
    </source>
</evidence>
<evidence type="ECO:0000313" key="5">
    <source>
        <dbReference type="Proteomes" id="UP001158986"/>
    </source>
</evidence>
<feature type="compositionally biased region" description="Polar residues" evidence="1">
    <location>
        <begin position="345"/>
        <end position="359"/>
    </location>
</feature>
<dbReference type="Proteomes" id="UP001160483">
    <property type="component" value="Unassembled WGS sequence"/>
</dbReference>
<dbReference type="InterPro" id="IPR004177">
    <property type="entry name" value="DDHD_dom"/>
</dbReference>
<proteinExistence type="predicted"/>
<dbReference type="GO" id="GO:0046872">
    <property type="term" value="F:metal ion binding"/>
    <property type="evidence" value="ECO:0007669"/>
    <property type="project" value="InterPro"/>
</dbReference>